<evidence type="ECO:0000313" key="16">
    <source>
        <dbReference type="Proteomes" id="UP000887568"/>
    </source>
</evidence>
<dbReference type="InterPro" id="IPR036116">
    <property type="entry name" value="FN3_sf"/>
</dbReference>
<keyword evidence="2" id="KW-1003">Cell membrane</keyword>
<dbReference type="Pfam" id="PF13927">
    <property type="entry name" value="Ig_3"/>
    <property type="match status" value="4"/>
</dbReference>
<organism evidence="15 16">
    <name type="scientific">Patiria miniata</name>
    <name type="common">Bat star</name>
    <name type="synonym">Asterina miniata</name>
    <dbReference type="NCBI Taxonomy" id="46514"/>
    <lineage>
        <taxon>Eukaryota</taxon>
        <taxon>Metazoa</taxon>
        <taxon>Echinodermata</taxon>
        <taxon>Eleutherozoa</taxon>
        <taxon>Asterozoa</taxon>
        <taxon>Asteroidea</taxon>
        <taxon>Valvatacea</taxon>
        <taxon>Valvatida</taxon>
        <taxon>Asterinidae</taxon>
        <taxon>Patiria</taxon>
    </lineage>
</organism>
<feature type="domain" description="Ig-like" evidence="13">
    <location>
        <begin position="512"/>
        <end position="609"/>
    </location>
</feature>
<feature type="domain" description="F5/8 type C" evidence="11">
    <location>
        <begin position="1113"/>
        <end position="1261"/>
    </location>
</feature>
<dbReference type="PANTHER" id="PTHR44170:SF6">
    <property type="entry name" value="CONTACTIN"/>
    <property type="match status" value="1"/>
</dbReference>
<feature type="disulfide bond" evidence="9">
    <location>
        <begin position="1341"/>
        <end position="1351"/>
    </location>
</feature>
<dbReference type="Pfam" id="PF00041">
    <property type="entry name" value="fn3"/>
    <property type="match status" value="4"/>
</dbReference>
<dbReference type="OrthoDB" id="6244967at2759"/>
<dbReference type="InterPro" id="IPR013098">
    <property type="entry name" value="Ig_I-set"/>
</dbReference>
<feature type="domain" description="SRCR" evidence="12">
    <location>
        <begin position="1270"/>
        <end position="1372"/>
    </location>
</feature>
<dbReference type="EnsemblMetazoa" id="XM_038198260.1">
    <property type="protein sequence ID" value="XP_038054188.1"/>
    <property type="gene ID" value="LOC119726531"/>
</dbReference>
<evidence type="ECO:0000256" key="10">
    <source>
        <dbReference type="SAM" id="SignalP"/>
    </source>
</evidence>
<feature type="chain" id="PRO_5036848483" evidence="10">
    <location>
        <begin position="23"/>
        <end position="1490"/>
    </location>
</feature>
<feature type="domain" description="Ig-like" evidence="13">
    <location>
        <begin position="412"/>
        <end position="507"/>
    </location>
</feature>
<protein>
    <submittedName>
        <fullName evidence="15">Uncharacterized protein</fullName>
    </submittedName>
</protein>
<keyword evidence="5" id="KW-0472">Membrane</keyword>
<feature type="domain" description="Ig-like" evidence="13">
    <location>
        <begin position="316"/>
        <end position="407"/>
    </location>
</feature>
<dbReference type="InterPro" id="IPR013783">
    <property type="entry name" value="Ig-like_fold"/>
</dbReference>
<evidence type="ECO:0000259" key="11">
    <source>
        <dbReference type="PROSITE" id="PS50022"/>
    </source>
</evidence>
<dbReference type="InterPro" id="IPR003599">
    <property type="entry name" value="Ig_sub"/>
</dbReference>
<sequence>MDRTRLLSVAVCLLVLATLSFAQGTSPPKITGQSPSYYVVLPKEPTEIECVAEGSPEPTYHWQKDGADLEITGVYALNGGNLQVRRPTEATNGIYRCYAINAYGVAMSNKIDFQIAFTDAFVDKVKKTYTFREGDVATISCNQPDSVPLPSIFWTDDANPGNDIPLNNRVSIDPNFNLRFSNIKTTDTGNYQCNVKNEKTRLQLLSPVKEVVVMAVEHIEHRPATFVYTPPASVDAFRREKLRLKCMAEGYPTPDITWAKDGESLPVDRTTYESYGQELVISDVMASDVGSYTCTASNGGGTPTAFTITVTVKSKPYWENKPEDTNIVINEGGVLDCSAEGIPVPMVTWLINGVPYKEAEANPRLTITEGIGGGRVELANAITEDSAVFVCVASNEYGEIFASGFVNVESIPAEMTDAPQRNLNSIEGRAFDLTCAGQGSPKPTIQWTFQNNPIVHGEFKYSIVEDGNTRSTTSTLTVTGVAVEDSGDYKCIIENGFVAVEATSTVNVRRGTTIVVGPGAEVSVELGTDAIIACEVDQDAALEPTVTWYRNVGAGEEELDLTVPGGRFRRAKTGSDYLKVMATVVEDTGTYKCKAVTSEDEASAATELVIKTVPAPPSKPIVSKRSDISDTMVAVAWYSGDDGNSPITDYIVSRMTNFPDLGWVVESTVPATSNQASLDLSPYVTYRFRVVAVNAIGESQPSELSDEYTTAAAAITKTPEEVGLEATDPGKLSVTWPEVHPYDQNGPGFTYVIRWKEPDAENWNEELVEDYRTTSYEIDDGDIYKELEVQVVYMNDLGEGPASEKSGFTGEGTPTKAPQNVQVIADSPTEVVLTWDEVPASSIKGMLQKFLVYYTMVEAQAQGQEPAECLPNTNCRVGDLTPYMNYQFQVAVRNGQREGEKSAPVSFQMPEGESGPVFGMSIVPLSDRILVKWGKPASPNGVINGYYLSFNPFDWIDLGEETRVPIGDPEADSYKVESAQPDTNYRISIYATNGYGLGQANTQEVTTRVGGVPPKPLFADAQIAPGRTYINVTFIQKDEGAAANEFYVLYKEAHDENADFAETQRVDLLDGNTTTVPGLEPGTEYTLRIVAVNDQGEVAGNDEKARTIADARCTPRALGMENRNIPDNSITASSVHSSSYLPSTARLNVGTQGWVPSTPADQWIQVDLGKPTTVTGLTMQGHLSVTCCHVRAFSVQHSLTAELDDWQSLTNADGGAIRFNLTSGRPTNVTFPVVPTARFIRILPLAWTNQYYRVRFEVFGCQVQVPDGNVRLVNGTDAWSGRVEIYQHDTASWGAVCGKDWGINDANTVCRQLDLGAAIQANTASEYGRGDLPIMMSRVACEGTESRLADCPFVSTKYQQCESSNVAGVVCKSKLNTVRLVGGLNDFSGRVEIFRDDTWGTICDRNWDIRDAGVVCRQLGFPSAVEAKSGAHYGEGSGQVHMEGVACTGSEEELDDCPSLSWTASTCSHSRDAGVICSVETSGSEENNPE</sequence>
<dbReference type="SMART" id="SM00202">
    <property type="entry name" value="SR"/>
    <property type="match status" value="2"/>
</dbReference>
<feature type="domain" description="Fibronectin type-III" evidence="14">
    <location>
        <begin position="616"/>
        <end position="713"/>
    </location>
</feature>
<feature type="disulfide bond" evidence="9">
    <location>
        <begin position="1447"/>
        <end position="1457"/>
    </location>
</feature>
<keyword evidence="7" id="KW-0325">Glycoprotein</keyword>
<evidence type="ECO:0000256" key="4">
    <source>
        <dbReference type="ARBA" id="ARBA00022737"/>
    </source>
</evidence>
<dbReference type="GO" id="GO:0007420">
    <property type="term" value="P:brain development"/>
    <property type="evidence" value="ECO:0007669"/>
    <property type="project" value="TreeGrafter"/>
</dbReference>
<dbReference type="Pfam" id="PF00047">
    <property type="entry name" value="ig"/>
    <property type="match status" value="1"/>
</dbReference>
<feature type="domain" description="Fibronectin type-III" evidence="14">
    <location>
        <begin position="718"/>
        <end position="816"/>
    </location>
</feature>
<dbReference type="SUPFAM" id="SSF49265">
    <property type="entry name" value="Fibronectin type III"/>
    <property type="match status" value="3"/>
</dbReference>
<dbReference type="InterPro" id="IPR003961">
    <property type="entry name" value="FN3_dom"/>
</dbReference>
<evidence type="ECO:0000259" key="13">
    <source>
        <dbReference type="PROSITE" id="PS50835"/>
    </source>
</evidence>
<dbReference type="CDD" id="cd00096">
    <property type="entry name" value="Ig"/>
    <property type="match status" value="2"/>
</dbReference>
<keyword evidence="3 10" id="KW-0732">Signal</keyword>
<keyword evidence="6 9" id="KW-1015">Disulfide bond</keyword>
<dbReference type="SUPFAM" id="SSF56487">
    <property type="entry name" value="SRCR-like"/>
    <property type="match status" value="2"/>
</dbReference>
<dbReference type="FunFam" id="3.10.250.10:FF:000001">
    <property type="entry name" value="Lysyl oxidase 4 isoform X1"/>
    <property type="match status" value="1"/>
</dbReference>
<keyword evidence="8" id="KW-0393">Immunoglobulin domain</keyword>
<dbReference type="SMART" id="SM00409">
    <property type="entry name" value="IG"/>
    <property type="match status" value="6"/>
</dbReference>
<feature type="disulfide bond" evidence="9">
    <location>
        <begin position="1310"/>
        <end position="1371"/>
    </location>
</feature>
<dbReference type="FunFam" id="3.10.250.10:FF:000031">
    <property type="entry name" value="RIKEN cDNA 5830411N06, isoform CRA_a"/>
    <property type="match status" value="1"/>
</dbReference>
<dbReference type="RefSeq" id="XP_038054188.1">
    <property type="nucleotide sequence ID" value="XM_038198260.1"/>
</dbReference>
<reference evidence="15" key="1">
    <citation type="submission" date="2022-11" db="UniProtKB">
        <authorList>
            <consortium name="EnsemblMetazoa"/>
        </authorList>
    </citation>
    <scope>IDENTIFICATION</scope>
</reference>
<feature type="disulfide bond" evidence="9">
    <location>
        <begin position="1403"/>
        <end position="1467"/>
    </location>
</feature>
<dbReference type="Pfam" id="PF00530">
    <property type="entry name" value="SRCR"/>
    <property type="match status" value="2"/>
</dbReference>
<feature type="domain" description="Ig-like" evidence="13">
    <location>
        <begin position="133"/>
        <end position="206"/>
    </location>
</feature>
<dbReference type="SUPFAM" id="SSF49785">
    <property type="entry name" value="Galactose-binding domain-like"/>
    <property type="match status" value="1"/>
</dbReference>
<dbReference type="GO" id="GO:0007411">
    <property type="term" value="P:axon guidance"/>
    <property type="evidence" value="ECO:0007669"/>
    <property type="project" value="TreeGrafter"/>
</dbReference>
<dbReference type="PRINTS" id="PR00258">
    <property type="entry name" value="SPERACTRCPTR"/>
</dbReference>
<dbReference type="SMART" id="SM00060">
    <property type="entry name" value="FN3"/>
    <property type="match status" value="5"/>
</dbReference>
<dbReference type="CDD" id="cd00063">
    <property type="entry name" value="FN3"/>
    <property type="match status" value="5"/>
</dbReference>
<dbReference type="InterPro" id="IPR008979">
    <property type="entry name" value="Galactose-bd-like_sf"/>
</dbReference>
<dbReference type="InterPro" id="IPR036772">
    <property type="entry name" value="SRCR-like_dom_sf"/>
</dbReference>
<evidence type="ECO:0000256" key="1">
    <source>
        <dbReference type="ARBA" id="ARBA00004236"/>
    </source>
</evidence>
<dbReference type="InterPro" id="IPR003598">
    <property type="entry name" value="Ig_sub2"/>
</dbReference>
<feature type="domain" description="Fibronectin type-III" evidence="14">
    <location>
        <begin position="817"/>
        <end position="912"/>
    </location>
</feature>
<dbReference type="SUPFAM" id="SSF48726">
    <property type="entry name" value="Immunoglobulin"/>
    <property type="match status" value="6"/>
</dbReference>
<dbReference type="Gene3D" id="2.60.120.260">
    <property type="entry name" value="Galactose-binding domain-like"/>
    <property type="match status" value="1"/>
</dbReference>
<dbReference type="GO" id="GO:0005886">
    <property type="term" value="C:plasma membrane"/>
    <property type="evidence" value="ECO:0007669"/>
    <property type="project" value="UniProtKB-SubCell"/>
</dbReference>
<evidence type="ECO:0000256" key="5">
    <source>
        <dbReference type="ARBA" id="ARBA00023136"/>
    </source>
</evidence>
<dbReference type="PROSITE" id="PS50853">
    <property type="entry name" value="FN3"/>
    <property type="match status" value="5"/>
</dbReference>
<evidence type="ECO:0000256" key="9">
    <source>
        <dbReference type="PROSITE-ProRule" id="PRU00196"/>
    </source>
</evidence>
<dbReference type="InterPro" id="IPR000421">
    <property type="entry name" value="FA58C"/>
</dbReference>
<evidence type="ECO:0000256" key="3">
    <source>
        <dbReference type="ARBA" id="ARBA00022729"/>
    </source>
</evidence>
<evidence type="ECO:0000259" key="14">
    <source>
        <dbReference type="PROSITE" id="PS50853"/>
    </source>
</evidence>
<dbReference type="GO" id="GO:0030424">
    <property type="term" value="C:axon"/>
    <property type="evidence" value="ECO:0007669"/>
    <property type="project" value="TreeGrafter"/>
</dbReference>
<feature type="domain" description="Ig-like" evidence="13">
    <location>
        <begin position="28"/>
        <end position="112"/>
    </location>
</feature>
<dbReference type="CDD" id="cd00057">
    <property type="entry name" value="FA58C"/>
    <property type="match status" value="1"/>
</dbReference>
<dbReference type="PANTHER" id="PTHR44170">
    <property type="entry name" value="PROTEIN SIDEKICK"/>
    <property type="match status" value="1"/>
</dbReference>
<name>A0A913ZQY3_PATMI</name>
<dbReference type="GO" id="GO:0098632">
    <property type="term" value="F:cell-cell adhesion mediator activity"/>
    <property type="evidence" value="ECO:0007669"/>
    <property type="project" value="TreeGrafter"/>
</dbReference>
<feature type="domain" description="Fibronectin type-III" evidence="14">
    <location>
        <begin position="1016"/>
        <end position="1117"/>
    </location>
</feature>
<comment type="subcellular location">
    <subcellularLocation>
        <location evidence="1">Cell membrane</location>
    </subcellularLocation>
</comment>
<dbReference type="InterPro" id="IPR007110">
    <property type="entry name" value="Ig-like_dom"/>
</dbReference>
<evidence type="ECO:0000313" key="15">
    <source>
        <dbReference type="EnsemblMetazoa" id="XP_038054188.1"/>
    </source>
</evidence>
<dbReference type="SMART" id="SM00231">
    <property type="entry name" value="FA58C"/>
    <property type="match status" value="1"/>
</dbReference>
<dbReference type="OMA" id="VWPREII"/>
<keyword evidence="16" id="KW-1185">Reference proteome</keyword>
<dbReference type="Proteomes" id="UP000887568">
    <property type="component" value="Unplaced"/>
</dbReference>
<feature type="domain" description="SRCR" evidence="12">
    <location>
        <begin position="1378"/>
        <end position="1478"/>
    </location>
</feature>
<evidence type="ECO:0000259" key="12">
    <source>
        <dbReference type="PROSITE" id="PS50287"/>
    </source>
</evidence>
<evidence type="ECO:0000256" key="8">
    <source>
        <dbReference type="ARBA" id="ARBA00023319"/>
    </source>
</evidence>
<dbReference type="InterPro" id="IPR036179">
    <property type="entry name" value="Ig-like_dom_sf"/>
</dbReference>
<evidence type="ECO:0000256" key="6">
    <source>
        <dbReference type="ARBA" id="ARBA00023157"/>
    </source>
</evidence>
<dbReference type="InterPro" id="IPR001190">
    <property type="entry name" value="SRCR"/>
</dbReference>
<dbReference type="Pfam" id="PF00754">
    <property type="entry name" value="F5_F8_type_C"/>
    <property type="match status" value="1"/>
</dbReference>
<dbReference type="Pfam" id="PF07679">
    <property type="entry name" value="I-set"/>
    <property type="match status" value="1"/>
</dbReference>
<accession>A0A913ZQY3</accession>
<dbReference type="PROSITE" id="PS50022">
    <property type="entry name" value="FA58C_3"/>
    <property type="match status" value="1"/>
</dbReference>
<evidence type="ECO:0000256" key="7">
    <source>
        <dbReference type="ARBA" id="ARBA00023180"/>
    </source>
</evidence>
<proteinExistence type="predicted"/>
<feature type="domain" description="Fibronectin type-III" evidence="14">
    <location>
        <begin position="913"/>
        <end position="1015"/>
    </location>
</feature>
<dbReference type="SMART" id="SM00408">
    <property type="entry name" value="IGc2"/>
    <property type="match status" value="6"/>
</dbReference>
<dbReference type="FunFam" id="2.60.40.10:FF:000005">
    <property type="entry name" value="Neuronal cell adhesion molecule"/>
    <property type="match status" value="1"/>
</dbReference>
<dbReference type="Gene3D" id="2.60.40.10">
    <property type="entry name" value="Immunoglobulins"/>
    <property type="match status" value="11"/>
</dbReference>
<feature type="disulfide bond" evidence="9">
    <location>
        <begin position="1416"/>
        <end position="1477"/>
    </location>
</feature>
<feature type="domain" description="Ig-like" evidence="13">
    <location>
        <begin position="223"/>
        <end position="311"/>
    </location>
</feature>
<feature type="disulfide bond" evidence="9">
    <location>
        <begin position="1297"/>
        <end position="1361"/>
    </location>
</feature>
<keyword evidence="4" id="KW-0677">Repeat</keyword>
<evidence type="ECO:0000256" key="2">
    <source>
        <dbReference type="ARBA" id="ARBA00022475"/>
    </source>
</evidence>
<dbReference type="GeneID" id="119726531"/>
<dbReference type="PROSITE" id="PS50835">
    <property type="entry name" value="IG_LIKE"/>
    <property type="match status" value="6"/>
</dbReference>
<feature type="signal peptide" evidence="10">
    <location>
        <begin position="1"/>
        <end position="22"/>
    </location>
</feature>
<dbReference type="InterPro" id="IPR013151">
    <property type="entry name" value="Immunoglobulin_dom"/>
</dbReference>
<dbReference type="Gene3D" id="3.10.250.10">
    <property type="entry name" value="SRCR-like domain"/>
    <property type="match status" value="2"/>
</dbReference>
<dbReference type="PROSITE" id="PS00420">
    <property type="entry name" value="SRCR_1"/>
    <property type="match status" value="1"/>
</dbReference>
<dbReference type="PROSITE" id="PS50287">
    <property type="entry name" value="SRCR_2"/>
    <property type="match status" value="2"/>
</dbReference>